<dbReference type="GO" id="GO:0006325">
    <property type="term" value="P:chromatin organization"/>
    <property type="evidence" value="ECO:0007669"/>
    <property type="project" value="UniProtKB-KW"/>
</dbReference>
<keyword evidence="3" id="KW-0678">Repressor</keyword>
<feature type="region of interest" description="Disordered" evidence="10">
    <location>
        <begin position="57"/>
        <end position="83"/>
    </location>
</feature>
<dbReference type="GO" id="GO:0000976">
    <property type="term" value="F:transcription cis-regulatory region binding"/>
    <property type="evidence" value="ECO:0007669"/>
    <property type="project" value="TreeGrafter"/>
</dbReference>
<evidence type="ECO:0000256" key="1">
    <source>
        <dbReference type="ARBA" id="ARBA00004123"/>
    </source>
</evidence>
<keyword evidence="12" id="KW-1185">Reference proteome</keyword>
<dbReference type="GO" id="GO:0000403">
    <property type="term" value="F:Y-form DNA binding"/>
    <property type="evidence" value="ECO:0007669"/>
    <property type="project" value="TreeGrafter"/>
</dbReference>
<dbReference type="CDD" id="cd14456">
    <property type="entry name" value="Menin"/>
    <property type="match status" value="1"/>
</dbReference>
<dbReference type="AlphaFoldDB" id="A0A182NUE7"/>
<dbReference type="Pfam" id="PF05053">
    <property type="entry name" value="Menin"/>
    <property type="match status" value="1"/>
</dbReference>
<evidence type="ECO:0000256" key="7">
    <source>
        <dbReference type="ARBA" id="ARBA00023125"/>
    </source>
</evidence>
<evidence type="ECO:0000256" key="6">
    <source>
        <dbReference type="ARBA" id="ARBA00023015"/>
    </source>
</evidence>
<comment type="subcellular location">
    <subcellularLocation>
        <location evidence="1">Nucleus</location>
    </subcellularLocation>
</comment>
<evidence type="ECO:0000256" key="2">
    <source>
        <dbReference type="ARBA" id="ARBA00021162"/>
    </source>
</evidence>
<dbReference type="InterPro" id="IPR007747">
    <property type="entry name" value="Menin"/>
</dbReference>
<evidence type="ECO:0000256" key="3">
    <source>
        <dbReference type="ARBA" id="ARBA00022491"/>
    </source>
</evidence>
<dbReference type="VEuPathDB" id="VectorBase:ADIR011289"/>
<dbReference type="STRING" id="7168.A0A182NUE7"/>
<dbReference type="Proteomes" id="UP000075884">
    <property type="component" value="Unassembled WGS sequence"/>
</dbReference>
<dbReference type="PANTHER" id="PTHR12693">
    <property type="entry name" value="MENIN"/>
    <property type="match status" value="1"/>
</dbReference>
<proteinExistence type="predicted"/>
<organism evidence="11 12">
    <name type="scientific">Anopheles dirus</name>
    <dbReference type="NCBI Taxonomy" id="7168"/>
    <lineage>
        <taxon>Eukaryota</taxon>
        <taxon>Metazoa</taxon>
        <taxon>Ecdysozoa</taxon>
        <taxon>Arthropoda</taxon>
        <taxon>Hexapoda</taxon>
        <taxon>Insecta</taxon>
        <taxon>Pterygota</taxon>
        <taxon>Neoptera</taxon>
        <taxon>Endopterygota</taxon>
        <taxon>Diptera</taxon>
        <taxon>Nematocera</taxon>
        <taxon>Culicoidea</taxon>
        <taxon>Culicidae</taxon>
        <taxon>Anophelinae</taxon>
        <taxon>Anopheles</taxon>
    </lineage>
</organism>
<keyword evidence="7" id="KW-0238">DNA-binding</keyword>
<feature type="compositionally biased region" description="Low complexity" evidence="10">
    <location>
        <begin position="59"/>
        <end position="74"/>
    </location>
</feature>
<reference evidence="11" key="2">
    <citation type="submission" date="2020-05" db="UniProtKB">
        <authorList>
            <consortium name="EnsemblMetazoa"/>
        </authorList>
    </citation>
    <scope>IDENTIFICATION</scope>
    <source>
        <strain evidence="11">WRAIR2</strain>
    </source>
</reference>
<feature type="compositionally biased region" description="Low complexity" evidence="10">
    <location>
        <begin position="509"/>
        <end position="520"/>
    </location>
</feature>
<dbReference type="GO" id="GO:0006357">
    <property type="term" value="P:regulation of transcription by RNA polymerase II"/>
    <property type="evidence" value="ECO:0007669"/>
    <property type="project" value="TreeGrafter"/>
</dbReference>
<protein>
    <recommendedName>
        <fullName evidence="2">Menin</fullName>
    </recommendedName>
</protein>
<dbReference type="GO" id="GO:0003682">
    <property type="term" value="F:chromatin binding"/>
    <property type="evidence" value="ECO:0007669"/>
    <property type="project" value="TreeGrafter"/>
</dbReference>
<keyword evidence="8" id="KW-0804">Transcription</keyword>
<keyword evidence="5" id="KW-0156">Chromatin regulator</keyword>
<evidence type="ECO:0000313" key="11">
    <source>
        <dbReference type="EnsemblMetazoa" id="ADIR011289-PA"/>
    </source>
</evidence>
<reference evidence="12" key="1">
    <citation type="submission" date="2013-03" db="EMBL/GenBank/DDBJ databases">
        <title>The Genome Sequence of Anopheles dirus WRAIR2.</title>
        <authorList>
            <consortium name="The Broad Institute Genomics Platform"/>
            <person name="Neafsey D.E."/>
            <person name="Walton C."/>
            <person name="Walker B."/>
            <person name="Young S.K."/>
            <person name="Zeng Q."/>
            <person name="Gargeya S."/>
            <person name="Fitzgerald M."/>
            <person name="Haas B."/>
            <person name="Abouelleil A."/>
            <person name="Allen A.W."/>
            <person name="Alvarado L."/>
            <person name="Arachchi H.M."/>
            <person name="Berlin A.M."/>
            <person name="Chapman S.B."/>
            <person name="Gainer-Dewar J."/>
            <person name="Goldberg J."/>
            <person name="Griggs A."/>
            <person name="Gujja S."/>
            <person name="Hansen M."/>
            <person name="Howarth C."/>
            <person name="Imamovic A."/>
            <person name="Ireland A."/>
            <person name="Larimer J."/>
            <person name="McCowan C."/>
            <person name="Murphy C."/>
            <person name="Pearson M."/>
            <person name="Poon T.W."/>
            <person name="Priest M."/>
            <person name="Roberts A."/>
            <person name="Saif S."/>
            <person name="Shea T."/>
            <person name="Sisk P."/>
            <person name="Sykes S."/>
            <person name="Wortman J."/>
            <person name="Nusbaum C."/>
            <person name="Birren B."/>
        </authorList>
    </citation>
    <scope>NUCLEOTIDE SEQUENCE [LARGE SCALE GENOMIC DNA]</scope>
    <source>
        <strain evidence="12">WRAIR2</strain>
    </source>
</reference>
<dbReference type="EnsemblMetazoa" id="ADIR011289-RA">
    <property type="protein sequence ID" value="ADIR011289-PA"/>
    <property type="gene ID" value="ADIR011289"/>
</dbReference>
<keyword evidence="4" id="KW-0597">Phosphoprotein</keyword>
<dbReference type="GO" id="GO:0035097">
    <property type="term" value="C:histone methyltransferase complex"/>
    <property type="evidence" value="ECO:0007669"/>
    <property type="project" value="TreeGrafter"/>
</dbReference>
<feature type="compositionally biased region" description="Low complexity" evidence="10">
    <location>
        <begin position="556"/>
        <end position="565"/>
    </location>
</feature>
<sequence>MTEFCDDVIKLFPLRAIPDVIKLFRQQLNNREEEPDLTLLSIVTGLIEHSLTTKVLETSSSSSSHNNNNNNNNNVDGGKGTPGADPVGNFPIIRYDTVEGLYKRFKSVLAPIEKLLVKTTTDSKFASREIIKKVSDIIWNSLLRSSYKDRAHLQSLYSYLCGNKLDCFGVAFAVVAGCQMLGYRDVHLAISEDHVWVVFGKTGDETIEVTWHGKGAEDKRGQSVAPGVESQTWLYVAGNPVVCNRYMEVAAIVSAINPSLTATSACLEVADLQQQLLWLLHDMGHLRKYPMALGCLGELEEVEPTPGRKSCEELYNESVRSAQTNYRNHHVYPYTYQGGYYYRKTMYREAFASWADSSDVIRLYNYSRDDEEIYKEFLDIANELIPQVMKLESSGHSAKSILRDASCFANLLRFYDGICKWEEGSQTPILHIGWAKPLVATIAKFDHDIRSQVIIKCADQEPQAQQHHHHPGQENGGRNGTEDALHHHHNNNNVVKADANIPNGGGRNGNSKSSSSSSNGAQTTPLPKSLEALVGKCGEKLLNPEFLLQGGGQPFTSEESTPSPSDGEASAAATLAVKEPPSTADATACNGKRNGDDAGHDEKPSTLEREGSARTGKRTVDELEPKRPVIVLYSQKMKGLKDLLLTEKLNTNAISLQITAQSQVQVGGKKLRGSQVSMGGGGGGGGGSIGGAGATVTAGEGVEGNTRSKRARRE</sequence>
<evidence type="ECO:0000313" key="12">
    <source>
        <dbReference type="Proteomes" id="UP000075884"/>
    </source>
</evidence>
<dbReference type="GO" id="GO:0045786">
    <property type="term" value="P:negative regulation of cell cycle"/>
    <property type="evidence" value="ECO:0007669"/>
    <property type="project" value="TreeGrafter"/>
</dbReference>
<evidence type="ECO:0000256" key="8">
    <source>
        <dbReference type="ARBA" id="ARBA00023163"/>
    </source>
</evidence>
<evidence type="ECO:0000256" key="10">
    <source>
        <dbReference type="SAM" id="MobiDB-lite"/>
    </source>
</evidence>
<evidence type="ECO:0000256" key="9">
    <source>
        <dbReference type="ARBA" id="ARBA00023242"/>
    </source>
</evidence>
<evidence type="ECO:0000256" key="5">
    <source>
        <dbReference type="ARBA" id="ARBA00022853"/>
    </source>
</evidence>
<keyword evidence="6" id="KW-0805">Transcription regulation</keyword>
<accession>A0A182NUE7</accession>
<feature type="region of interest" description="Disordered" evidence="10">
    <location>
        <begin position="675"/>
        <end position="714"/>
    </location>
</feature>
<dbReference type="PANTHER" id="PTHR12693:SF3">
    <property type="entry name" value="MENIN"/>
    <property type="match status" value="1"/>
</dbReference>
<feature type="compositionally biased region" description="Gly residues" evidence="10">
    <location>
        <begin position="678"/>
        <end position="693"/>
    </location>
</feature>
<keyword evidence="9" id="KW-0539">Nucleus</keyword>
<feature type="compositionally biased region" description="Basic and acidic residues" evidence="10">
    <location>
        <begin position="593"/>
        <end position="621"/>
    </location>
</feature>
<dbReference type="GO" id="GO:0000785">
    <property type="term" value="C:chromatin"/>
    <property type="evidence" value="ECO:0007669"/>
    <property type="project" value="TreeGrafter"/>
</dbReference>
<feature type="region of interest" description="Disordered" evidence="10">
    <location>
        <begin position="546"/>
        <end position="621"/>
    </location>
</feature>
<dbReference type="GO" id="GO:0008285">
    <property type="term" value="P:negative regulation of cell population proliferation"/>
    <property type="evidence" value="ECO:0007669"/>
    <property type="project" value="TreeGrafter"/>
</dbReference>
<name>A0A182NUE7_9DIPT</name>
<evidence type="ECO:0000256" key="4">
    <source>
        <dbReference type="ARBA" id="ARBA00022553"/>
    </source>
</evidence>
<feature type="compositionally biased region" description="Low complexity" evidence="10">
    <location>
        <begin position="694"/>
        <end position="704"/>
    </location>
</feature>
<feature type="region of interest" description="Disordered" evidence="10">
    <location>
        <begin position="460"/>
        <end position="525"/>
    </location>
</feature>